<sequence length="221" mass="25207">NCSTEWKWLVDRARVGSRWTWLQAQISELEYKIQQLTDVHRQIRASKEIVILEECQLPKDILKKQTQFADQAASINTTGNLQIPQESQDALPEQDFEMSPSSPTLLLRNIEKQSAQLTEIINSLIAPLNLSPTSSPLSSKSCSHKCLANGISKSASENLDELSSSSSWLLNQKHSKKRRKDRTRLKSPSLTIMSTAARTRPLQSFHKRKLYRLSPTFYWTP</sequence>
<dbReference type="OrthoDB" id="6022640at2759"/>
<keyword evidence="2" id="KW-1185">Reference proteome</keyword>
<feature type="non-terminal residue" evidence="1">
    <location>
        <position position="221"/>
    </location>
</feature>
<dbReference type="EMBL" id="JAGFMF010011501">
    <property type="protein sequence ID" value="KAG8521001.1"/>
    <property type="molecule type" value="Genomic_DNA"/>
</dbReference>
<name>A0A8J6DUA2_GALPY</name>
<feature type="non-terminal residue" evidence="1">
    <location>
        <position position="1"/>
    </location>
</feature>
<comment type="caution">
    <text evidence="1">The sequence shown here is derived from an EMBL/GenBank/DDBJ whole genome shotgun (WGS) entry which is preliminary data.</text>
</comment>
<gene>
    <name evidence="1" type="ORF">J0S82_014121</name>
</gene>
<organism evidence="1 2">
    <name type="scientific">Galemys pyrenaicus</name>
    <name type="common">Iberian desman</name>
    <name type="synonym">Pyrenean desman</name>
    <dbReference type="NCBI Taxonomy" id="202257"/>
    <lineage>
        <taxon>Eukaryota</taxon>
        <taxon>Metazoa</taxon>
        <taxon>Chordata</taxon>
        <taxon>Craniata</taxon>
        <taxon>Vertebrata</taxon>
        <taxon>Euteleostomi</taxon>
        <taxon>Mammalia</taxon>
        <taxon>Eutheria</taxon>
        <taxon>Laurasiatheria</taxon>
        <taxon>Eulipotyphla</taxon>
        <taxon>Talpidae</taxon>
        <taxon>Galemys</taxon>
    </lineage>
</organism>
<dbReference type="InterPro" id="IPR026180">
    <property type="entry name" value="NSL1"/>
</dbReference>
<dbReference type="GO" id="GO:0035035">
    <property type="term" value="F:histone acetyltransferase binding"/>
    <property type="evidence" value="ECO:0007669"/>
    <property type="project" value="TreeGrafter"/>
</dbReference>
<dbReference type="AlphaFoldDB" id="A0A8J6DUA2"/>
<accession>A0A8J6DUA2</accession>
<evidence type="ECO:0000313" key="1">
    <source>
        <dbReference type="EMBL" id="KAG8521001.1"/>
    </source>
</evidence>
<dbReference type="PANTHER" id="PTHR22443">
    <property type="entry name" value="NON-SPECIFIC LETHAL 1, ISOFORM M"/>
    <property type="match status" value="1"/>
</dbReference>
<dbReference type="Proteomes" id="UP000700334">
    <property type="component" value="Unassembled WGS sequence"/>
</dbReference>
<dbReference type="PANTHER" id="PTHR22443:SF16">
    <property type="entry name" value="KAT8 REGULATORY NSL COMPLEX SUBUNIT 1-LIKE PROTEIN"/>
    <property type="match status" value="1"/>
</dbReference>
<evidence type="ECO:0000313" key="2">
    <source>
        <dbReference type="Proteomes" id="UP000700334"/>
    </source>
</evidence>
<protein>
    <submittedName>
        <fullName evidence="1">KAT8 regulatory NSL complex subunit 1-like protein</fullName>
    </submittedName>
</protein>
<reference evidence="1" key="1">
    <citation type="journal article" date="2021" name="Evol. Appl.">
        <title>The genome of the Pyrenean desman and the effects of bottlenecks and inbreeding on the genomic landscape of an endangered species.</title>
        <authorList>
            <person name="Escoda L."/>
            <person name="Castresana J."/>
        </authorList>
    </citation>
    <scope>NUCLEOTIDE SEQUENCE</scope>
    <source>
        <strain evidence="1">IBE-C5619</strain>
    </source>
</reference>
<dbReference type="GO" id="GO:0044545">
    <property type="term" value="C:NSL complex"/>
    <property type="evidence" value="ECO:0007669"/>
    <property type="project" value="TreeGrafter"/>
</dbReference>
<proteinExistence type="predicted"/>